<evidence type="ECO:0000256" key="1">
    <source>
        <dbReference type="ARBA" id="ARBA00004479"/>
    </source>
</evidence>
<evidence type="ECO:0000259" key="12">
    <source>
        <dbReference type="PROSITE" id="PS50866"/>
    </source>
</evidence>
<dbReference type="GO" id="GO:0012505">
    <property type="term" value="C:endomembrane system"/>
    <property type="evidence" value="ECO:0007669"/>
    <property type="project" value="UniProtKB-SubCell"/>
</dbReference>
<gene>
    <name evidence="13" type="ORF">Dbus_chr2Rg770</name>
</gene>
<feature type="domain" description="GOLD" evidence="12">
    <location>
        <begin position="27"/>
        <end position="109"/>
    </location>
</feature>
<evidence type="ECO:0000256" key="10">
    <source>
        <dbReference type="SAM" id="Phobius"/>
    </source>
</evidence>
<proteinExistence type="inferred from homology"/>
<evidence type="ECO:0000313" key="13">
    <source>
        <dbReference type="EMBL" id="ALC41191.1"/>
    </source>
</evidence>
<evidence type="ECO:0000256" key="6">
    <source>
        <dbReference type="ARBA" id="ARBA00022989"/>
    </source>
</evidence>
<evidence type="ECO:0000256" key="4">
    <source>
        <dbReference type="ARBA" id="ARBA00022692"/>
    </source>
</evidence>
<dbReference type="Gene3D" id="2.60.120.680">
    <property type="entry name" value="GOLD domain"/>
    <property type="match status" value="1"/>
</dbReference>
<keyword evidence="14" id="KW-1185">Reference proteome</keyword>
<feature type="transmembrane region" description="Helical" evidence="10">
    <location>
        <begin position="171"/>
        <end position="193"/>
    </location>
</feature>
<dbReference type="InterPro" id="IPR036598">
    <property type="entry name" value="GOLD_dom_sf"/>
</dbReference>
<dbReference type="PROSITE" id="PS50866">
    <property type="entry name" value="GOLD"/>
    <property type="match status" value="1"/>
</dbReference>
<feature type="signal peptide" evidence="11">
    <location>
        <begin position="1"/>
        <end position="17"/>
    </location>
</feature>
<dbReference type="EMBL" id="CP012524">
    <property type="protein sequence ID" value="ALC41191.1"/>
    <property type="molecule type" value="Genomic_DNA"/>
</dbReference>
<evidence type="ECO:0000256" key="9">
    <source>
        <dbReference type="RuleBase" id="RU003827"/>
    </source>
</evidence>
<dbReference type="OrthoDB" id="62956at2759"/>
<organism evidence="13 14">
    <name type="scientific">Drosophila busckii</name>
    <name type="common">Fruit fly</name>
    <dbReference type="NCBI Taxonomy" id="30019"/>
    <lineage>
        <taxon>Eukaryota</taxon>
        <taxon>Metazoa</taxon>
        <taxon>Ecdysozoa</taxon>
        <taxon>Arthropoda</taxon>
        <taxon>Hexapoda</taxon>
        <taxon>Insecta</taxon>
        <taxon>Pterygota</taxon>
        <taxon>Neoptera</taxon>
        <taxon>Endopterygota</taxon>
        <taxon>Diptera</taxon>
        <taxon>Brachycera</taxon>
        <taxon>Muscomorpha</taxon>
        <taxon>Ephydroidea</taxon>
        <taxon>Drosophilidae</taxon>
        <taxon>Drosophila</taxon>
    </lineage>
</organism>
<dbReference type="PANTHER" id="PTHR22811">
    <property type="entry name" value="TRANSMEMBRANE EMP24 DOMAIN-CONTAINING PROTEIN"/>
    <property type="match status" value="1"/>
</dbReference>
<dbReference type="Pfam" id="PF01105">
    <property type="entry name" value="EMP24_GP25L"/>
    <property type="match status" value="1"/>
</dbReference>
<evidence type="ECO:0000313" key="14">
    <source>
        <dbReference type="Proteomes" id="UP000494163"/>
    </source>
</evidence>
<accession>A0A0M4E4W6</accession>
<dbReference type="AlphaFoldDB" id="A0A0M4E4W6"/>
<evidence type="ECO:0000256" key="11">
    <source>
        <dbReference type="SAM" id="SignalP"/>
    </source>
</evidence>
<evidence type="ECO:0000256" key="5">
    <source>
        <dbReference type="ARBA" id="ARBA00022729"/>
    </source>
</evidence>
<dbReference type="InterPro" id="IPR009038">
    <property type="entry name" value="GOLD_dom"/>
</dbReference>
<keyword evidence="6 10" id="KW-1133">Transmembrane helix</keyword>
<dbReference type="OMA" id="EYMHFRY"/>
<evidence type="ECO:0000256" key="8">
    <source>
        <dbReference type="ARBA" id="ARBA00037847"/>
    </source>
</evidence>
<keyword evidence="4 9" id="KW-0812">Transmembrane</keyword>
<dbReference type="SMR" id="A0A0M4E4W6"/>
<dbReference type="GO" id="GO:0016020">
    <property type="term" value="C:membrane"/>
    <property type="evidence" value="ECO:0007669"/>
    <property type="project" value="UniProtKB-SubCell"/>
</dbReference>
<dbReference type="Proteomes" id="UP000494163">
    <property type="component" value="Chromosome 2R"/>
</dbReference>
<keyword evidence="7 10" id="KW-0472">Membrane</keyword>
<dbReference type="InterPro" id="IPR015720">
    <property type="entry name" value="Emp24-like"/>
</dbReference>
<comment type="subcellular location">
    <subcellularLocation>
        <location evidence="8">Endomembrane system</location>
        <topology evidence="8">Single-pass membrane protein</topology>
    </subcellularLocation>
    <subcellularLocation>
        <location evidence="1 9">Membrane</location>
        <topology evidence="1 9">Single-pass type I membrane protein</topology>
    </subcellularLocation>
</comment>
<dbReference type="SUPFAM" id="SSF101576">
    <property type="entry name" value="Supernatant protein factor (SPF), C-terminal domain"/>
    <property type="match status" value="1"/>
</dbReference>
<keyword evidence="3" id="KW-0217">Developmental protein</keyword>
<evidence type="ECO:0000256" key="3">
    <source>
        <dbReference type="ARBA" id="ARBA00022473"/>
    </source>
</evidence>
<dbReference type="STRING" id="30019.A0A0M4E4W6"/>
<comment type="similarity">
    <text evidence="2 9">Belongs to the EMP24/GP25L family.</text>
</comment>
<evidence type="ECO:0000256" key="7">
    <source>
        <dbReference type="ARBA" id="ARBA00023136"/>
    </source>
</evidence>
<reference evidence="13 14" key="1">
    <citation type="submission" date="2015-08" db="EMBL/GenBank/DDBJ databases">
        <title>Ancestral chromatin configuration constrains chromatin evolution on differentiating sex chromosomes in Drosophila.</title>
        <authorList>
            <person name="Zhou Q."/>
            <person name="Bachtrog D."/>
        </authorList>
    </citation>
    <scope>NUCLEOTIDE SEQUENCE [LARGE SCALE GENOMIC DNA]</scope>
    <source>
        <tissue evidence="13">Whole larvae</tissue>
    </source>
</reference>
<dbReference type="SMART" id="SM01190">
    <property type="entry name" value="EMP24_GP25L"/>
    <property type="match status" value="1"/>
</dbReference>
<protein>
    <submittedName>
        <fullName evidence="13">CG9308</fullName>
    </submittedName>
</protein>
<feature type="chain" id="PRO_5005792836" evidence="11">
    <location>
        <begin position="18"/>
        <end position="203"/>
    </location>
</feature>
<evidence type="ECO:0000256" key="2">
    <source>
        <dbReference type="ARBA" id="ARBA00007104"/>
    </source>
</evidence>
<sequence>MLQVLLCLLLLWQAAQGFIITVDAHETVCFYDRAVEHDKITITFEVMEGGFKDIGVEITAPNDDKLFHTEAESNGRYTFSASKHGLYTLCFDNERSTLTPKVLMFQFMVLKDLGYYQDADKRTDDVLEQSALQEQINALSSQMMGIKHEQEYMHVRYSGHEHLSASVHFRIVSWSVFGPSLLLAMALLEIYYLKRFFEVKRVV</sequence>
<keyword evidence="5 11" id="KW-0732">Signal</keyword>
<name>A0A0M4E4W6_DROBS</name>